<keyword evidence="2" id="KW-0812">Transmembrane</keyword>
<dbReference type="AlphaFoldDB" id="A0A916JFQ5"/>
<dbReference type="RefSeq" id="WP_215240770.1">
    <property type="nucleotide sequence ID" value="NZ_CAJRAF010000002.1"/>
</dbReference>
<evidence type="ECO:0000256" key="2">
    <source>
        <dbReference type="SAM" id="Phobius"/>
    </source>
</evidence>
<dbReference type="EMBL" id="CAJRAF010000002">
    <property type="protein sequence ID" value="CAG5008966.1"/>
    <property type="molecule type" value="Genomic_DNA"/>
</dbReference>
<reference evidence="4" key="1">
    <citation type="submission" date="2021-04" db="EMBL/GenBank/DDBJ databases">
        <authorList>
            <person name="Rodrigo-Torres L."/>
            <person name="Arahal R. D."/>
            <person name="Lucena T."/>
        </authorList>
    </citation>
    <scope>NUCLEOTIDE SEQUENCE</scope>
    <source>
        <strain evidence="4">CECT 9275</strain>
    </source>
</reference>
<dbReference type="EC" id="2.7.8.36" evidence="4"/>
<organism evidence="4 5">
    <name type="scientific">Dyadobacter helix</name>
    <dbReference type="NCBI Taxonomy" id="2822344"/>
    <lineage>
        <taxon>Bacteria</taxon>
        <taxon>Pseudomonadati</taxon>
        <taxon>Bacteroidota</taxon>
        <taxon>Cytophagia</taxon>
        <taxon>Cytophagales</taxon>
        <taxon>Spirosomataceae</taxon>
        <taxon>Dyadobacter</taxon>
    </lineage>
</organism>
<feature type="transmembrane region" description="Helical" evidence="2">
    <location>
        <begin position="12"/>
        <end position="35"/>
    </location>
</feature>
<proteinExistence type="inferred from homology"/>
<evidence type="ECO:0000259" key="3">
    <source>
        <dbReference type="Pfam" id="PF02397"/>
    </source>
</evidence>
<dbReference type="InterPro" id="IPR003362">
    <property type="entry name" value="Bact_transf"/>
</dbReference>
<name>A0A916JFQ5_9BACT</name>
<protein>
    <submittedName>
        <fullName evidence="4">Undecaprenyl phosphate N,N'-diacetylbacillosamine 1-phosphate transferase</fullName>
        <ecNumber evidence="4">2.7.8.36</ecNumber>
    </submittedName>
</protein>
<evidence type="ECO:0000313" key="4">
    <source>
        <dbReference type="EMBL" id="CAG5008966.1"/>
    </source>
</evidence>
<dbReference type="GO" id="GO:0102334">
    <property type="term" value="F:N,N'-diacetylbacilliosaminyl-1-phosphate transferase activity"/>
    <property type="evidence" value="ECO:0007669"/>
    <property type="project" value="UniProtKB-EC"/>
</dbReference>
<accession>A0A916JFQ5</accession>
<dbReference type="PANTHER" id="PTHR30576">
    <property type="entry name" value="COLANIC BIOSYNTHESIS UDP-GLUCOSE LIPID CARRIER TRANSFERASE"/>
    <property type="match status" value="1"/>
</dbReference>
<dbReference type="Pfam" id="PF02397">
    <property type="entry name" value="Bac_transf"/>
    <property type="match status" value="1"/>
</dbReference>
<sequence>MYRRFGKRLIDIMIAVTVLVLLLPFLTIITILLSISNNGKPFFVQLRPGAGEKLFTLVKFKTMNDQSDASGNLLPDHERVTRLGHFIRKTSIDELPQLWNVICGQMSLIGPRPLLPEYLPLYNTRQRLRHSVRPGITGLAQINGRNSISWAEKFELDVWYVENLSLTLDLKIAFLTIFKVIRRDDVNSSELVTMEKFTGS</sequence>
<keyword evidence="4" id="KW-0808">Transferase</keyword>
<dbReference type="Proteomes" id="UP000680038">
    <property type="component" value="Unassembled WGS sequence"/>
</dbReference>
<keyword evidence="2" id="KW-0472">Membrane</keyword>
<gene>
    <name evidence="4" type="primary">pglC</name>
    <name evidence="4" type="ORF">DYBT9275_04393</name>
</gene>
<comment type="similarity">
    <text evidence="1">Belongs to the bacterial sugar transferase family.</text>
</comment>
<evidence type="ECO:0000256" key="1">
    <source>
        <dbReference type="ARBA" id="ARBA00006464"/>
    </source>
</evidence>
<keyword evidence="5" id="KW-1185">Reference proteome</keyword>
<keyword evidence="2" id="KW-1133">Transmembrane helix</keyword>
<feature type="domain" description="Bacterial sugar transferase" evidence="3">
    <location>
        <begin position="7"/>
        <end position="181"/>
    </location>
</feature>
<evidence type="ECO:0000313" key="5">
    <source>
        <dbReference type="Proteomes" id="UP000680038"/>
    </source>
</evidence>
<comment type="caution">
    <text evidence="4">The sequence shown here is derived from an EMBL/GenBank/DDBJ whole genome shotgun (WGS) entry which is preliminary data.</text>
</comment>
<dbReference type="PANTHER" id="PTHR30576:SF8">
    <property type="entry name" value="UNDECAPRENYL-PHOSPHATE GALACTOSE PHOSPHOTRANSFERASE"/>
    <property type="match status" value="1"/>
</dbReference>